<evidence type="ECO:0000256" key="1">
    <source>
        <dbReference type="SAM" id="MobiDB-lite"/>
    </source>
</evidence>
<dbReference type="AlphaFoldDB" id="A0A5C3N229"/>
<accession>A0A5C3N229</accession>
<sequence length="601" mass="63315">MPDPGAPLPPNFLRNQQALLGLAGLVGGVNPAHLNRSGAGSSSKNPIIVEEGHDPPSLAQRTRLPHIDPSVLPPPSIEAILETLVKQKNIFPVLGSILKLISGAAASSASHLCQHSPSPAPSAESEGPPPAKRKKIARVPAGASNWDVPFPLDSSENSQEYLANWERARTKQLVVQLVSLIKTAANKAATKAYMEKVQREMPRVPAAPSPTTVTNVMGHYRPATLFYGSDLDEETRGSSQGPAVQASGLPALESSALDLQGMLTDVSNGNDALRTAPQGSASVSPASDSSAYGELLASFLSGTSSDQAANAANPNILNLETLPDVSTTTDDNAMDIAEWVSLFQSLPQPEPEFESDGTQAPVAPVETSPVNEKAVQNSPPLTATFVNAAPEPSQDMDLNIDPFLLALSQVTEAHAQTHASTSEFAQLPALSHSPVASTSSVAGPLTPPGWDAGIFTEPNVFSNATGMFLSWDDVFATDHTHIRPPAADDPLAAATMLLQLASESASQSLPSQPPPVPTQGGTSYSQLSTAGPERAFQPFGAPTPTNRPAGSSTRNPNKEDILRRSKERRRQLLAEIERAKIQLWETTLEQGVLTNLIKDSG</sequence>
<feature type="region of interest" description="Disordered" evidence="1">
    <location>
        <begin position="111"/>
        <end position="134"/>
    </location>
</feature>
<gene>
    <name evidence="2" type="ORF">OE88DRAFT_742938</name>
</gene>
<feature type="compositionally biased region" description="Basic and acidic residues" evidence="1">
    <location>
        <begin position="556"/>
        <end position="565"/>
    </location>
</feature>
<proteinExistence type="predicted"/>
<dbReference type="Proteomes" id="UP000305948">
    <property type="component" value="Unassembled WGS sequence"/>
</dbReference>
<feature type="compositionally biased region" description="Polar residues" evidence="1">
    <location>
        <begin position="543"/>
        <end position="555"/>
    </location>
</feature>
<evidence type="ECO:0000313" key="2">
    <source>
        <dbReference type="EMBL" id="TFK47791.1"/>
    </source>
</evidence>
<feature type="region of interest" description="Disordered" evidence="1">
    <location>
        <begin position="268"/>
        <end position="288"/>
    </location>
</feature>
<evidence type="ECO:0000313" key="3">
    <source>
        <dbReference type="Proteomes" id="UP000305948"/>
    </source>
</evidence>
<protein>
    <submittedName>
        <fullName evidence="2">Uncharacterized protein</fullName>
    </submittedName>
</protein>
<feature type="region of interest" description="Disordered" evidence="1">
    <location>
        <begin position="503"/>
        <end position="565"/>
    </location>
</feature>
<dbReference type="STRING" id="5364.A0A5C3N229"/>
<dbReference type="EMBL" id="ML213522">
    <property type="protein sequence ID" value="TFK47791.1"/>
    <property type="molecule type" value="Genomic_DNA"/>
</dbReference>
<organism evidence="2 3">
    <name type="scientific">Heliocybe sulcata</name>
    <dbReference type="NCBI Taxonomy" id="5364"/>
    <lineage>
        <taxon>Eukaryota</taxon>
        <taxon>Fungi</taxon>
        <taxon>Dikarya</taxon>
        <taxon>Basidiomycota</taxon>
        <taxon>Agaricomycotina</taxon>
        <taxon>Agaricomycetes</taxon>
        <taxon>Gloeophyllales</taxon>
        <taxon>Gloeophyllaceae</taxon>
        <taxon>Heliocybe</taxon>
    </lineage>
</organism>
<keyword evidence="3" id="KW-1185">Reference proteome</keyword>
<dbReference type="OrthoDB" id="3264780at2759"/>
<feature type="compositionally biased region" description="Polar residues" evidence="1">
    <location>
        <begin position="519"/>
        <end position="529"/>
    </location>
</feature>
<reference evidence="2 3" key="1">
    <citation type="journal article" date="2019" name="Nat. Ecol. Evol.">
        <title>Megaphylogeny resolves global patterns of mushroom evolution.</title>
        <authorList>
            <person name="Varga T."/>
            <person name="Krizsan K."/>
            <person name="Foldi C."/>
            <person name="Dima B."/>
            <person name="Sanchez-Garcia M."/>
            <person name="Sanchez-Ramirez S."/>
            <person name="Szollosi G.J."/>
            <person name="Szarkandi J.G."/>
            <person name="Papp V."/>
            <person name="Albert L."/>
            <person name="Andreopoulos W."/>
            <person name="Angelini C."/>
            <person name="Antonin V."/>
            <person name="Barry K.W."/>
            <person name="Bougher N.L."/>
            <person name="Buchanan P."/>
            <person name="Buyck B."/>
            <person name="Bense V."/>
            <person name="Catcheside P."/>
            <person name="Chovatia M."/>
            <person name="Cooper J."/>
            <person name="Damon W."/>
            <person name="Desjardin D."/>
            <person name="Finy P."/>
            <person name="Geml J."/>
            <person name="Haridas S."/>
            <person name="Hughes K."/>
            <person name="Justo A."/>
            <person name="Karasinski D."/>
            <person name="Kautmanova I."/>
            <person name="Kiss B."/>
            <person name="Kocsube S."/>
            <person name="Kotiranta H."/>
            <person name="LaButti K.M."/>
            <person name="Lechner B.E."/>
            <person name="Liimatainen K."/>
            <person name="Lipzen A."/>
            <person name="Lukacs Z."/>
            <person name="Mihaltcheva S."/>
            <person name="Morgado L.N."/>
            <person name="Niskanen T."/>
            <person name="Noordeloos M.E."/>
            <person name="Ohm R.A."/>
            <person name="Ortiz-Santana B."/>
            <person name="Ovrebo C."/>
            <person name="Racz N."/>
            <person name="Riley R."/>
            <person name="Savchenko A."/>
            <person name="Shiryaev A."/>
            <person name="Soop K."/>
            <person name="Spirin V."/>
            <person name="Szebenyi C."/>
            <person name="Tomsovsky M."/>
            <person name="Tulloss R.E."/>
            <person name="Uehling J."/>
            <person name="Grigoriev I.V."/>
            <person name="Vagvolgyi C."/>
            <person name="Papp T."/>
            <person name="Martin F.M."/>
            <person name="Miettinen O."/>
            <person name="Hibbett D.S."/>
            <person name="Nagy L.G."/>
        </authorList>
    </citation>
    <scope>NUCLEOTIDE SEQUENCE [LARGE SCALE GENOMIC DNA]</scope>
    <source>
        <strain evidence="2 3">OMC1185</strain>
    </source>
</reference>
<name>A0A5C3N229_9AGAM</name>